<comment type="caution">
    <text evidence="1">The sequence shown here is derived from an EMBL/GenBank/DDBJ whole genome shotgun (WGS) entry which is preliminary data.</text>
</comment>
<name>A0A1B7M2I9_9MICC</name>
<proteinExistence type="predicted"/>
<keyword evidence="2" id="KW-1185">Reference proteome</keyword>
<reference evidence="1 2" key="1">
    <citation type="submission" date="2016-04" db="EMBL/GenBank/DDBJ databases">
        <title>First whole genome shotgun sequence of the bacterium Enteractinococcus sp. strain UASWS1574.</title>
        <authorList>
            <person name="Crovadore J."/>
            <person name="Chablais R."/>
            <person name="Lefort F."/>
        </authorList>
    </citation>
    <scope>NUCLEOTIDE SEQUENCE [LARGE SCALE GENOMIC DNA]</scope>
    <source>
        <strain evidence="1 2">UASWS1574</strain>
    </source>
</reference>
<gene>
    <name evidence="1" type="ORF">A6F49_04750</name>
</gene>
<dbReference type="RefSeq" id="WP_043055553.1">
    <property type="nucleotide sequence ID" value="NZ_LXEY01000008.1"/>
</dbReference>
<accession>A0A1B7M2I9</accession>
<evidence type="ECO:0000313" key="1">
    <source>
        <dbReference type="EMBL" id="OAV62818.1"/>
    </source>
</evidence>
<dbReference type="EMBL" id="LXEY01000008">
    <property type="protein sequence ID" value="OAV62818.1"/>
    <property type="molecule type" value="Genomic_DNA"/>
</dbReference>
<dbReference type="AlphaFoldDB" id="A0A1B7M2I9"/>
<organism evidence="1 2">
    <name type="scientific">Enteractinococcus helveticum</name>
    <dbReference type="NCBI Taxonomy" id="1837282"/>
    <lineage>
        <taxon>Bacteria</taxon>
        <taxon>Bacillati</taxon>
        <taxon>Actinomycetota</taxon>
        <taxon>Actinomycetes</taxon>
        <taxon>Micrococcales</taxon>
        <taxon>Micrococcaceae</taxon>
    </lineage>
</organism>
<evidence type="ECO:0000313" key="2">
    <source>
        <dbReference type="Proteomes" id="UP000078292"/>
    </source>
</evidence>
<sequence length="140" mass="15725">MTLQHHALHPEGLEVAQREDGTATYGLGLLIQHRKADRLQVALDVDETLAIWPDHPDVSILVRWYSGTQQVTDQLLVVMISDDPGVLKYFRDRMTSAIARTPSASITQDDGHLMDHLAQQRITSSTHGEEGKYDVNARRN</sequence>
<protein>
    <submittedName>
        <fullName evidence="1">Uncharacterized protein</fullName>
    </submittedName>
</protein>
<dbReference type="STRING" id="1837282.A6F49_04750"/>
<dbReference type="Proteomes" id="UP000078292">
    <property type="component" value="Unassembled WGS sequence"/>
</dbReference>